<feature type="compositionally biased region" description="Basic and acidic residues" evidence="6">
    <location>
        <begin position="254"/>
        <end position="293"/>
    </location>
</feature>
<evidence type="ECO:0000259" key="7">
    <source>
        <dbReference type="SMART" id="SM00775"/>
    </source>
</evidence>
<feature type="domain" description="LNS2/PITP" evidence="7">
    <location>
        <begin position="713"/>
        <end position="867"/>
    </location>
</feature>
<feature type="region of interest" description="Disordered" evidence="6">
    <location>
        <begin position="640"/>
        <end position="661"/>
    </location>
</feature>
<dbReference type="SMART" id="SM00775">
    <property type="entry name" value="LNS2"/>
    <property type="match status" value="1"/>
</dbReference>
<dbReference type="InterPro" id="IPR036412">
    <property type="entry name" value="HAD-like_sf"/>
</dbReference>
<dbReference type="AlphaFoldDB" id="A0A922I5P0"/>
<evidence type="ECO:0000256" key="6">
    <source>
        <dbReference type="SAM" id="MobiDB-lite"/>
    </source>
</evidence>
<name>A0A922I5P0_DERFA</name>
<feature type="compositionally biased region" description="Polar residues" evidence="6">
    <location>
        <begin position="111"/>
        <end position="122"/>
    </location>
</feature>
<dbReference type="GO" id="GO:0009062">
    <property type="term" value="P:fatty acid catabolic process"/>
    <property type="evidence" value="ECO:0007669"/>
    <property type="project" value="TreeGrafter"/>
</dbReference>
<keyword evidence="5" id="KW-0378">Hydrolase</keyword>
<dbReference type="PANTHER" id="PTHR12181:SF12">
    <property type="entry name" value="PHOSPHATIDATE PHOSPHATASE"/>
    <property type="match status" value="1"/>
</dbReference>
<dbReference type="GO" id="GO:0045944">
    <property type="term" value="P:positive regulation of transcription by RNA polymerase II"/>
    <property type="evidence" value="ECO:0007669"/>
    <property type="project" value="TreeGrafter"/>
</dbReference>
<dbReference type="GO" id="GO:0032869">
    <property type="term" value="P:cellular response to insulin stimulus"/>
    <property type="evidence" value="ECO:0007669"/>
    <property type="project" value="TreeGrafter"/>
</dbReference>
<sequence length="933" mass="104430">MNYFGKIFSNISQAYSELNPATLTGAIDVIVVEQEDGTYLTSPFHVRFGKMGVLRSREKIVDIEINDEPVEIHMKLGDSGEAYFLEECDDDDDGNDDEEEEDKIPAVDDTAATTPDGQTNDLNDNDNEAKCDKPVQDSSVEASAENVSAQNDLPVPINDDSSAIEHSSATTTTTQVINNNNKITAIDPSSTDSSTSTPCSSSSSNQKRTRRKKKTKHGQKPSLSQNFPELPDSIQLNKEQSIEQQLKNSYQQTNEKDLHPFSDSEYDTKKQRESISSECYKSDSEIETSRSEKISNNQDFISWDWGELPHVKNDSTPILNHTKSSISSMPIAMAELTSDQSKSMLGGVLNFMTKEQDGPNSIDPSGTKDDDKGIYLDELDPNDMNPEVAAKYFPKFRSSLTTKPSNILTATSSDDDIESGKGASLSNSPRSADFNYQQPETLHSDFVDRVKEQLMIPGDLYSLSRIYHDMSMSLCGHVEDLIENPDNTERFLQSIISFDDFNENPLQILDNPNLVIRMGSEYYTWKMASSMVLSLLLFQRPLSDKTMQVLKEKCIPKKVNNQNSRSWRSWFRSPTQSESNHQQSTEPAATTTIDSSSNSSSNNIHTSGANVTPTKNSNNNYSSNSIEYVSDDETYNSVIISNNSARNSTTNKQDSNTGTKKKYRKVLRLSSEVLKKLNLRHGCNKIMFSVTTAYQGTTACESKIFLWRHNDKIIISDIDGTITKSDVLGHILPYIGKDWAQMGVTKLYASIGQNGYKFLYLSARAIGQAKGTRDYLTSICQDGQCLPDGPVLLSPTSLFSALHREVIEKKPEEFKISCLKDIQSLFPMNPLFAGFGNKINDTWAYKAVGIDISRIFTINHRGELKLEKIRSFRSSYNELSQFVDQMFPPLNKDRLVEPHDDFNSFLYWRTDIPIIDDNELIGSTNGLSSVLAK</sequence>
<evidence type="ECO:0000256" key="1">
    <source>
        <dbReference type="ARBA" id="ARBA00001180"/>
    </source>
</evidence>
<feature type="compositionally biased region" description="Basic residues" evidence="6">
    <location>
        <begin position="207"/>
        <end position="219"/>
    </location>
</feature>
<dbReference type="EMBL" id="ASGP02000001">
    <property type="protein sequence ID" value="KAH9525877.1"/>
    <property type="molecule type" value="Genomic_DNA"/>
</dbReference>
<feature type="region of interest" description="Disordered" evidence="6">
    <location>
        <begin position="87"/>
        <end position="232"/>
    </location>
</feature>
<dbReference type="GO" id="GO:0008195">
    <property type="term" value="F:phosphatidate phosphatase activity"/>
    <property type="evidence" value="ECO:0007669"/>
    <property type="project" value="UniProtKB-EC"/>
</dbReference>
<evidence type="ECO:0000256" key="4">
    <source>
        <dbReference type="ARBA" id="ARBA00012638"/>
    </source>
</evidence>
<dbReference type="InterPro" id="IPR031703">
    <property type="entry name" value="Lipin_mid"/>
</dbReference>
<gene>
    <name evidence="8" type="primary">LPIN3_1</name>
    <name evidence="8" type="ORF">DERF_000010</name>
</gene>
<dbReference type="GO" id="GO:0003713">
    <property type="term" value="F:transcription coactivator activity"/>
    <property type="evidence" value="ECO:0007669"/>
    <property type="project" value="TreeGrafter"/>
</dbReference>
<dbReference type="InterPro" id="IPR007651">
    <property type="entry name" value="Lipin_N"/>
</dbReference>
<dbReference type="PANTHER" id="PTHR12181">
    <property type="entry name" value="LIPIN"/>
    <property type="match status" value="1"/>
</dbReference>
<dbReference type="SUPFAM" id="SSF56784">
    <property type="entry name" value="HAD-like"/>
    <property type="match status" value="1"/>
</dbReference>
<organism evidence="8 9">
    <name type="scientific">Dermatophagoides farinae</name>
    <name type="common">American house dust mite</name>
    <dbReference type="NCBI Taxonomy" id="6954"/>
    <lineage>
        <taxon>Eukaryota</taxon>
        <taxon>Metazoa</taxon>
        <taxon>Ecdysozoa</taxon>
        <taxon>Arthropoda</taxon>
        <taxon>Chelicerata</taxon>
        <taxon>Arachnida</taxon>
        <taxon>Acari</taxon>
        <taxon>Acariformes</taxon>
        <taxon>Sarcoptiformes</taxon>
        <taxon>Astigmata</taxon>
        <taxon>Psoroptidia</taxon>
        <taxon>Analgoidea</taxon>
        <taxon>Pyroglyphidae</taxon>
        <taxon>Dermatophagoidinae</taxon>
        <taxon>Dermatophagoides</taxon>
    </lineage>
</organism>
<comment type="cofactor">
    <cofactor evidence="2">
        <name>Mg(2+)</name>
        <dbReference type="ChEBI" id="CHEBI:18420"/>
    </cofactor>
</comment>
<comment type="similarity">
    <text evidence="3">Belongs to the lipin family.</text>
</comment>
<feature type="compositionally biased region" description="Low complexity" evidence="6">
    <location>
        <begin position="138"/>
        <end position="149"/>
    </location>
</feature>
<reference evidence="8" key="2">
    <citation type="journal article" date="2022" name="Res Sq">
        <title>Comparative Genomics Reveals Insights into the Divergent Evolution of Astigmatic Mites and Household Pest Adaptations.</title>
        <authorList>
            <person name="Xiong Q."/>
            <person name="Wan A.T.-Y."/>
            <person name="Liu X.-Y."/>
            <person name="Fung C.S.-H."/>
            <person name="Xiao X."/>
            <person name="Malainual N."/>
            <person name="Hou J."/>
            <person name="Wang L."/>
            <person name="Wang M."/>
            <person name="Yang K."/>
            <person name="Cui Y."/>
            <person name="Leung E."/>
            <person name="Nong W."/>
            <person name="Shin S.-K."/>
            <person name="Au S."/>
            <person name="Jeong K.Y."/>
            <person name="Chew F.T."/>
            <person name="Hui J."/>
            <person name="Leung T.F."/>
            <person name="Tungtrongchitr A."/>
            <person name="Zhong N."/>
            <person name="Liu Z."/>
            <person name="Tsui S."/>
        </authorList>
    </citation>
    <scope>NUCLEOTIDE SEQUENCE</scope>
    <source>
        <strain evidence="8">Derf</strain>
        <tissue evidence="8">Whole organism</tissue>
    </source>
</reference>
<dbReference type="Proteomes" id="UP000790347">
    <property type="component" value="Unassembled WGS sequence"/>
</dbReference>
<dbReference type="InterPro" id="IPR013209">
    <property type="entry name" value="LNS2"/>
</dbReference>
<feature type="compositionally biased region" description="Polar residues" evidence="6">
    <location>
        <begin position="159"/>
        <end position="169"/>
    </location>
</feature>
<dbReference type="GO" id="GO:0005634">
    <property type="term" value="C:nucleus"/>
    <property type="evidence" value="ECO:0007669"/>
    <property type="project" value="TreeGrafter"/>
</dbReference>
<protein>
    <recommendedName>
        <fullName evidence="4">phosphatidate phosphatase</fullName>
        <ecNumber evidence="4">3.1.3.4</ecNumber>
    </recommendedName>
</protein>
<feature type="region of interest" description="Disordered" evidence="6">
    <location>
        <begin position="565"/>
        <end position="625"/>
    </location>
</feature>
<evidence type="ECO:0000313" key="8">
    <source>
        <dbReference type="EMBL" id="KAH9525877.1"/>
    </source>
</evidence>
<dbReference type="EC" id="3.1.3.4" evidence="4"/>
<feature type="compositionally biased region" description="Polar residues" evidence="6">
    <location>
        <begin position="640"/>
        <end position="658"/>
    </location>
</feature>
<feature type="compositionally biased region" description="Acidic residues" evidence="6">
    <location>
        <begin position="87"/>
        <end position="102"/>
    </location>
</feature>
<keyword evidence="9" id="KW-1185">Reference proteome</keyword>
<feature type="compositionally biased region" description="Low complexity" evidence="6">
    <location>
        <begin position="616"/>
        <end position="625"/>
    </location>
</feature>
<feature type="compositionally biased region" description="Polar residues" evidence="6">
    <location>
        <begin position="604"/>
        <end position="615"/>
    </location>
</feature>
<dbReference type="Pfam" id="PF16876">
    <property type="entry name" value="Lipin_mid"/>
    <property type="match status" value="1"/>
</dbReference>
<accession>A0A922I5P0</accession>
<dbReference type="Pfam" id="PF08235">
    <property type="entry name" value="LNS2"/>
    <property type="match status" value="1"/>
</dbReference>
<evidence type="ECO:0000313" key="9">
    <source>
        <dbReference type="Proteomes" id="UP000790347"/>
    </source>
</evidence>
<feature type="region of interest" description="Disordered" evidence="6">
    <location>
        <begin position="246"/>
        <end position="293"/>
    </location>
</feature>
<feature type="compositionally biased region" description="Polar residues" evidence="6">
    <location>
        <begin position="424"/>
        <end position="433"/>
    </location>
</feature>
<comment type="caution">
    <text evidence="8">The sequence shown here is derived from an EMBL/GenBank/DDBJ whole genome shotgun (WGS) entry which is preliminary data.</text>
</comment>
<feature type="compositionally biased region" description="Polar residues" evidence="6">
    <location>
        <begin position="565"/>
        <end position="594"/>
    </location>
</feature>
<proteinExistence type="inferred from homology"/>
<dbReference type="Pfam" id="PF04571">
    <property type="entry name" value="Lipin_N"/>
    <property type="match status" value="1"/>
</dbReference>
<dbReference type="InterPro" id="IPR026058">
    <property type="entry name" value="LIPIN"/>
</dbReference>
<evidence type="ECO:0000256" key="5">
    <source>
        <dbReference type="ARBA" id="ARBA00022801"/>
    </source>
</evidence>
<reference evidence="8" key="1">
    <citation type="submission" date="2013-05" db="EMBL/GenBank/DDBJ databases">
        <authorList>
            <person name="Yim A.K.Y."/>
            <person name="Chan T.F."/>
            <person name="Ji K.M."/>
            <person name="Liu X.Y."/>
            <person name="Zhou J.W."/>
            <person name="Li R.Q."/>
            <person name="Yang K.Y."/>
            <person name="Li J."/>
            <person name="Li M."/>
            <person name="Law P.T.W."/>
            <person name="Wu Y.L."/>
            <person name="Cai Z.L."/>
            <person name="Qin H."/>
            <person name="Bao Y."/>
            <person name="Leung R.K.K."/>
            <person name="Ng P.K.S."/>
            <person name="Zou J."/>
            <person name="Zhong X.J."/>
            <person name="Ran P.X."/>
            <person name="Zhong N.S."/>
            <person name="Liu Z.G."/>
            <person name="Tsui S.K.W."/>
        </authorList>
    </citation>
    <scope>NUCLEOTIDE SEQUENCE</scope>
    <source>
        <strain evidence="8">Derf</strain>
        <tissue evidence="8">Whole organism</tissue>
    </source>
</reference>
<feature type="compositionally biased region" description="Low complexity" evidence="6">
    <location>
        <begin position="170"/>
        <end position="206"/>
    </location>
</feature>
<evidence type="ECO:0000256" key="3">
    <source>
        <dbReference type="ARBA" id="ARBA00005476"/>
    </source>
</evidence>
<dbReference type="GO" id="GO:0019432">
    <property type="term" value="P:triglyceride biosynthetic process"/>
    <property type="evidence" value="ECO:0007669"/>
    <property type="project" value="TreeGrafter"/>
</dbReference>
<dbReference type="InterPro" id="IPR031315">
    <property type="entry name" value="LNS2/PITP"/>
</dbReference>
<comment type="catalytic activity">
    <reaction evidence="1">
        <text>a 1,2-diacyl-sn-glycero-3-phosphate + H2O = a 1,2-diacyl-sn-glycerol + phosphate</text>
        <dbReference type="Rhea" id="RHEA:27429"/>
        <dbReference type="ChEBI" id="CHEBI:15377"/>
        <dbReference type="ChEBI" id="CHEBI:17815"/>
        <dbReference type="ChEBI" id="CHEBI:43474"/>
        <dbReference type="ChEBI" id="CHEBI:58608"/>
        <dbReference type="EC" id="3.1.3.4"/>
    </reaction>
    <physiologicalReaction direction="left-to-right" evidence="1">
        <dbReference type="Rhea" id="RHEA:27430"/>
    </physiologicalReaction>
</comment>
<feature type="region of interest" description="Disordered" evidence="6">
    <location>
        <begin position="407"/>
        <end position="433"/>
    </location>
</feature>
<evidence type="ECO:0000256" key="2">
    <source>
        <dbReference type="ARBA" id="ARBA00001946"/>
    </source>
</evidence>